<gene>
    <name evidence="1" type="primary">AVEN_131614_1</name>
    <name evidence="1" type="ORF">CEXT_627221</name>
</gene>
<dbReference type="CDD" id="cd00096">
    <property type="entry name" value="Ig"/>
    <property type="match status" value="1"/>
</dbReference>
<dbReference type="InterPro" id="IPR036179">
    <property type="entry name" value="Ig-like_dom_sf"/>
</dbReference>
<dbReference type="Gene3D" id="2.60.40.10">
    <property type="entry name" value="Immunoglobulins"/>
    <property type="match status" value="1"/>
</dbReference>
<accession>A0AAV4WU59</accession>
<dbReference type="AlphaFoldDB" id="A0AAV4WU59"/>
<evidence type="ECO:0000313" key="2">
    <source>
        <dbReference type="Proteomes" id="UP001054945"/>
    </source>
</evidence>
<comment type="caution">
    <text evidence="1">The sequence shown here is derived from an EMBL/GenBank/DDBJ whole genome shotgun (WGS) entry which is preliminary data.</text>
</comment>
<protein>
    <recommendedName>
        <fullName evidence="3">Ig-like domain-containing protein</fullName>
    </recommendedName>
</protein>
<reference evidence="1 2" key="1">
    <citation type="submission" date="2021-06" db="EMBL/GenBank/DDBJ databases">
        <title>Caerostris extrusa draft genome.</title>
        <authorList>
            <person name="Kono N."/>
            <person name="Arakawa K."/>
        </authorList>
    </citation>
    <scope>NUCLEOTIDE SEQUENCE [LARGE SCALE GENOMIC DNA]</scope>
</reference>
<evidence type="ECO:0000313" key="1">
    <source>
        <dbReference type="EMBL" id="GIY85858.1"/>
    </source>
</evidence>
<dbReference type="SUPFAM" id="SSF48726">
    <property type="entry name" value="Immunoglobulin"/>
    <property type="match status" value="1"/>
</dbReference>
<organism evidence="1 2">
    <name type="scientific">Caerostris extrusa</name>
    <name type="common">Bark spider</name>
    <name type="synonym">Caerostris bankana</name>
    <dbReference type="NCBI Taxonomy" id="172846"/>
    <lineage>
        <taxon>Eukaryota</taxon>
        <taxon>Metazoa</taxon>
        <taxon>Ecdysozoa</taxon>
        <taxon>Arthropoda</taxon>
        <taxon>Chelicerata</taxon>
        <taxon>Arachnida</taxon>
        <taxon>Araneae</taxon>
        <taxon>Araneomorphae</taxon>
        <taxon>Entelegynae</taxon>
        <taxon>Araneoidea</taxon>
        <taxon>Araneidae</taxon>
        <taxon>Caerostris</taxon>
    </lineage>
</organism>
<dbReference type="InterPro" id="IPR013783">
    <property type="entry name" value="Ig-like_fold"/>
</dbReference>
<dbReference type="EMBL" id="BPLR01016703">
    <property type="protein sequence ID" value="GIY85858.1"/>
    <property type="molecule type" value="Genomic_DNA"/>
</dbReference>
<dbReference type="Proteomes" id="UP001054945">
    <property type="component" value="Unassembled WGS sequence"/>
</dbReference>
<proteinExistence type="predicted"/>
<sequence length="95" mass="10583">MFLNALLLNLCFACKYFLPKILLLSLAGNLLASDLKESDFRISIYSADGGMTNSYLIKRDVNETDTGLYTCRAENSIDSGTTTSHDEESVFVFVR</sequence>
<keyword evidence="2" id="KW-1185">Reference proteome</keyword>
<evidence type="ECO:0008006" key="3">
    <source>
        <dbReference type="Google" id="ProtNLM"/>
    </source>
</evidence>
<name>A0AAV4WU59_CAEEX</name>